<reference evidence="5" key="2">
    <citation type="submission" date="2023-05" db="EMBL/GenBank/DDBJ databases">
        <title>Complete genome sequence of Bacillus subtilis SRCM117797 isolated from Soybean paste.</title>
        <authorList>
            <person name="Abraha H.B."/>
            <person name="Kim K.-P."/>
            <person name="Ryu M.-S."/>
            <person name="Jeong D.-Y."/>
        </authorList>
    </citation>
    <scope>NUCLEOTIDE SEQUENCE</scope>
    <source>
        <strain evidence="5">SRCM117797</strain>
    </source>
</reference>
<gene>
    <name evidence="5" type="primary">iscSB</name>
    <name evidence="5" type="ORF">QL281_05710</name>
    <name evidence="4" type="ORF">SC09_Contig17orf00617</name>
</gene>
<evidence type="ECO:0000259" key="3">
    <source>
        <dbReference type="Pfam" id="PF00266"/>
    </source>
</evidence>
<dbReference type="InterPro" id="IPR016454">
    <property type="entry name" value="Cysteine_dSase"/>
</dbReference>
<dbReference type="GO" id="GO:0003824">
    <property type="term" value="F:catalytic activity"/>
    <property type="evidence" value="ECO:0007669"/>
    <property type="project" value="UniProtKB-ARBA"/>
</dbReference>
<dbReference type="STRING" id="483913.AN935_14820"/>
<dbReference type="PANTHER" id="PTHR11601">
    <property type="entry name" value="CYSTEINE DESULFURYLASE FAMILY MEMBER"/>
    <property type="match status" value="1"/>
</dbReference>
<dbReference type="Gene3D" id="1.10.260.50">
    <property type="match status" value="1"/>
</dbReference>
<dbReference type="Gene3D" id="3.90.1150.10">
    <property type="entry name" value="Aspartate Aminotransferase, domain 1"/>
    <property type="match status" value="1"/>
</dbReference>
<dbReference type="Proteomes" id="UP001229422">
    <property type="component" value="Chromosome"/>
</dbReference>
<dbReference type="Gene3D" id="3.40.640.10">
    <property type="entry name" value="Type I PLP-dependent aspartate aminotransferase-like (Major domain)"/>
    <property type="match status" value="1"/>
</dbReference>
<dbReference type="Pfam" id="PF00266">
    <property type="entry name" value="Aminotran_5"/>
    <property type="match status" value="1"/>
</dbReference>
<evidence type="ECO:0000313" key="4">
    <source>
        <dbReference type="EMBL" id="KIU13378.1"/>
    </source>
</evidence>
<dbReference type="PATRIC" id="fig|1423.173.peg.497"/>
<dbReference type="AlphaFoldDB" id="A0A0C3H185"/>
<accession>A0A0C3H185</accession>
<organism evidence="4 6">
    <name type="scientific">Bacillus subtilis</name>
    <dbReference type="NCBI Taxonomy" id="1423"/>
    <lineage>
        <taxon>Bacteria</taxon>
        <taxon>Bacillati</taxon>
        <taxon>Bacillota</taxon>
        <taxon>Bacilli</taxon>
        <taxon>Bacillales</taxon>
        <taxon>Bacillaceae</taxon>
        <taxon>Bacillus</taxon>
    </lineage>
</organism>
<sequence>MIYLDNSSTTKPYDEVLNVYEQTSSRYFGNPSSLHRYGAETEQLLQAAKNQIKRSLGLKKYDIVFTSGATEANNAALKGAALSKIKTGKHIIATSIEHPSVTESLEQLKELFGFDITYLSVNEDGFVSIEDLKAAIRPDTVLVSMMHVNNEVGSVQPIEAAGEVLKKHPNILFHVDYVQGIYKVPLAIEKAGIDLCSISGHKFHGLKGTGALIVKEGTRLIPLITGGSQQKGIRAGTEHTAGAVSLAKAINLASADFDTRLDTMTAAKELFMKRLSEIEGVVINTPQMNSAPHIINFSVPGIKAEVLLHMLEEQDIFVSTTSACSAKEHKPSKVLLEMGKGEQIAGSSIRISLNYSQTSDVAEPFMNALRPGIKKLRKMMR</sequence>
<dbReference type="InterPro" id="IPR015424">
    <property type="entry name" value="PyrdxlP-dep_Trfase"/>
</dbReference>
<dbReference type="SUPFAM" id="SSF53383">
    <property type="entry name" value="PLP-dependent transferases"/>
    <property type="match status" value="1"/>
</dbReference>
<evidence type="ECO:0000313" key="5">
    <source>
        <dbReference type="EMBL" id="WHM22568.1"/>
    </source>
</evidence>
<dbReference type="PIRSF" id="PIRSF005572">
    <property type="entry name" value="NifS"/>
    <property type="match status" value="1"/>
</dbReference>
<dbReference type="InterPro" id="IPR015421">
    <property type="entry name" value="PyrdxlP-dep_Trfase_major"/>
</dbReference>
<dbReference type="RefSeq" id="WP_021480314.1">
    <property type="nucleotide sequence ID" value="NZ_CP009796.1"/>
</dbReference>
<protein>
    <submittedName>
        <fullName evidence="5">Cysteine desulfurase family protein</fullName>
    </submittedName>
    <submittedName>
        <fullName evidence="4">NifS protein</fullName>
    </submittedName>
</protein>
<dbReference type="PANTHER" id="PTHR11601:SF50">
    <property type="entry name" value="CYSTEINE DESULFURASE ISCS 2-RELATED"/>
    <property type="match status" value="1"/>
</dbReference>
<keyword evidence="2" id="KW-0663">Pyridoxal phosphate</keyword>
<evidence type="ECO:0000256" key="1">
    <source>
        <dbReference type="ARBA" id="ARBA00001933"/>
    </source>
</evidence>
<dbReference type="Proteomes" id="UP000032247">
    <property type="component" value="Unassembled WGS sequence"/>
</dbReference>
<dbReference type="InterPro" id="IPR015422">
    <property type="entry name" value="PyrdxlP-dep_Trfase_small"/>
</dbReference>
<proteinExistence type="predicted"/>
<reference evidence="4 6" key="1">
    <citation type="submission" date="2014-12" db="EMBL/GenBank/DDBJ databases">
        <title>Comparative genome analysis of Bacillus coagulans HM-08, Clostridium butyricum HM-68, Bacillus subtilis HM-66 and Bacillus licheniformis BL-09.</title>
        <authorList>
            <person name="Zhang H."/>
        </authorList>
    </citation>
    <scope>NUCLEOTIDE SEQUENCE [LARGE SCALE GENOMIC DNA]</scope>
    <source>
        <strain evidence="4 6">HM-66</strain>
    </source>
</reference>
<name>A0A0C3H185_BACIU</name>
<evidence type="ECO:0000256" key="2">
    <source>
        <dbReference type="ARBA" id="ARBA00022898"/>
    </source>
</evidence>
<evidence type="ECO:0000313" key="6">
    <source>
        <dbReference type="Proteomes" id="UP000032247"/>
    </source>
</evidence>
<dbReference type="EMBL" id="CP125292">
    <property type="protein sequence ID" value="WHM22568.1"/>
    <property type="molecule type" value="Genomic_DNA"/>
</dbReference>
<dbReference type="InterPro" id="IPR000192">
    <property type="entry name" value="Aminotrans_V_dom"/>
</dbReference>
<dbReference type="EMBL" id="JXBC01000001">
    <property type="protein sequence ID" value="KIU13378.1"/>
    <property type="molecule type" value="Genomic_DNA"/>
</dbReference>
<feature type="domain" description="Aminotransferase class V" evidence="3">
    <location>
        <begin position="2"/>
        <end position="359"/>
    </location>
</feature>
<comment type="cofactor">
    <cofactor evidence="1">
        <name>pyridoxal 5'-phosphate</name>
        <dbReference type="ChEBI" id="CHEBI:597326"/>
    </cofactor>
</comment>